<keyword evidence="1" id="KW-1133">Transmembrane helix</keyword>
<feature type="transmembrane region" description="Helical" evidence="1">
    <location>
        <begin position="92"/>
        <end position="112"/>
    </location>
</feature>
<dbReference type="EMBL" id="JAQLWO010000002">
    <property type="protein sequence ID" value="MDB7904764.1"/>
    <property type="molecule type" value="Genomic_DNA"/>
</dbReference>
<gene>
    <name evidence="2" type="ORF">PND83_02115</name>
    <name evidence="3" type="ORF">PNE06_20000</name>
</gene>
<proteinExistence type="predicted"/>
<reference evidence="2" key="1">
    <citation type="submission" date="2023-01" db="EMBL/GenBank/DDBJ databases">
        <title>Human gut microbiome strain richness.</title>
        <authorList>
            <person name="Chen-Liaw A."/>
        </authorList>
    </citation>
    <scope>NUCLEOTIDE SEQUENCE</scope>
    <source>
        <strain evidence="3">1001287st1_F4_1001285I_161205</strain>
        <strain evidence="2">2225st1_A6_2225SCRN_200828</strain>
    </source>
</reference>
<dbReference type="AlphaFoldDB" id="A0AAW6C110"/>
<dbReference type="Proteomes" id="UP001211006">
    <property type="component" value="Unassembled WGS sequence"/>
</dbReference>
<keyword evidence="1" id="KW-0812">Transmembrane</keyword>
<evidence type="ECO:0000313" key="3">
    <source>
        <dbReference type="EMBL" id="MDB7935374.1"/>
    </source>
</evidence>
<organism evidence="2 4">
    <name type="scientific">Flavonifractor plautii</name>
    <name type="common">Fusobacterium plautii</name>
    <dbReference type="NCBI Taxonomy" id="292800"/>
    <lineage>
        <taxon>Bacteria</taxon>
        <taxon>Bacillati</taxon>
        <taxon>Bacillota</taxon>
        <taxon>Clostridia</taxon>
        <taxon>Eubacteriales</taxon>
        <taxon>Oscillospiraceae</taxon>
        <taxon>Flavonifractor</taxon>
    </lineage>
</organism>
<dbReference type="Proteomes" id="UP001211173">
    <property type="component" value="Unassembled WGS sequence"/>
</dbReference>
<sequence>MLSDKNYNELLKFRNTLVPYDRKLNEREQILLDGGYIRIVYRQKTEHGEGYTVTKDLPFLTTTAAGEDALEEFEKASQDMSKQQSKEKKDKSFQLGNTVLGAFIGFALSLLVQNFDHILAFVSGLFS</sequence>
<accession>A0AAW6C110</accession>
<dbReference type="RefSeq" id="WP_195384521.1">
    <property type="nucleotide sequence ID" value="NZ_BAABXT010000001.1"/>
</dbReference>
<name>A0AAW6C110_FLAPL</name>
<keyword evidence="1" id="KW-0472">Membrane</keyword>
<evidence type="ECO:0000313" key="4">
    <source>
        <dbReference type="Proteomes" id="UP001211006"/>
    </source>
</evidence>
<comment type="caution">
    <text evidence="2">The sequence shown here is derived from an EMBL/GenBank/DDBJ whole genome shotgun (WGS) entry which is preliminary data.</text>
</comment>
<dbReference type="EMBL" id="JAQLWV010000043">
    <property type="protein sequence ID" value="MDB7935374.1"/>
    <property type="molecule type" value="Genomic_DNA"/>
</dbReference>
<evidence type="ECO:0000256" key="1">
    <source>
        <dbReference type="SAM" id="Phobius"/>
    </source>
</evidence>
<evidence type="ECO:0000313" key="2">
    <source>
        <dbReference type="EMBL" id="MDB7904764.1"/>
    </source>
</evidence>
<protein>
    <submittedName>
        <fullName evidence="2">Uncharacterized protein</fullName>
    </submittedName>
</protein>